<evidence type="ECO:0000313" key="2">
    <source>
        <dbReference type="Proteomes" id="UP000544134"/>
    </source>
</evidence>
<sequence length="351" mass="40132">MNSLELVSDLEANIQHQIKKIDYLYRQRQITNRQYSSEYLHPKKAIDEGNAILNQAYSDALLNSMASLIDYYCICCTLKIGIPVEKIRKIQYRPLATKFLIENSSLEKSEKATATIETLKNVFNGKYPELAAAGGHGYWMGFLGEAISRTLNEYGALGRSQFEPIYHASEARLQIDPKVEKYYHYMRPLFCNIANRSGVRNNIYIDINNFLKHNAVPYLSTHRESFEDEHRIFSYFEIKHTHRDFLKDGILKDVVKTSFKELKTDLEAKHASGKYGAYLCGLEKAWGLGPVLDIDFVNGYISPDKNTLYFFVDTVLLAKTESATLIDAHGSLLQSLQALARDIDRGLKLEF</sequence>
<dbReference type="AlphaFoldDB" id="A0A848ITX2"/>
<dbReference type="EMBL" id="JABBGJ010000050">
    <property type="protein sequence ID" value="NMM03274.1"/>
    <property type="molecule type" value="Genomic_DNA"/>
</dbReference>
<reference evidence="1 2" key="1">
    <citation type="submission" date="2020-04" db="EMBL/GenBank/DDBJ databases">
        <title>Paraburkholderia sp. RP-4-7 isolated from soil.</title>
        <authorList>
            <person name="Dahal R.H."/>
        </authorList>
    </citation>
    <scope>NUCLEOTIDE SEQUENCE [LARGE SCALE GENOMIC DNA]</scope>
    <source>
        <strain evidence="1 2">RP-4-7</strain>
    </source>
</reference>
<proteinExistence type="predicted"/>
<protein>
    <submittedName>
        <fullName evidence="1">Uncharacterized protein</fullName>
    </submittedName>
</protein>
<organism evidence="1 2">
    <name type="scientific">Paraburkholderia polaris</name>
    <dbReference type="NCBI Taxonomy" id="2728848"/>
    <lineage>
        <taxon>Bacteria</taxon>
        <taxon>Pseudomonadati</taxon>
        <taxon>Pseudomonadota</taxon>
        <taxon>Betaproteobacteria</taxon>
        <taxon>Burkholderiales</taxon>
        <taxon>Burkholderiaceae</taxon>
        <taxon>Paraburkholderia</taxon>
    </lineage>
</organism>
<accession>A0A848ITX2</accession>
<comment type="caution">
    <text evidence="1">The sequence shown here is derived from an EMBL/GenBank/DDBJ whole genome shotgun (WGS) entry which is preliminary data.</text>
</comment>
<dbReference type="Proteomes" id="UP000544134">
    <property type="component" value="Unassembled WGS sequence"/>
</dbReference>
<keyword evidence="2" id="KW-1185">Reference proteome</keyword>
<evidence type="ECO:0000313" key="1">
    <source>
        <dbReference type="EMBL" id="NMM03274.1"/>
    </source>
</evidence>
<gene>
    <name evidence="1" type="ORF">HHL24_35925</name>
</gene>
<name>A0A848ITX2_9BURK</name>